<protein>
    <submittedName>
        <fullName evidence="7">tRNA (Guanine-N1)-methyltransferase</fullName>
    </submittedName>
</protein>
<dbReference type="SUPFAM" id="SSF53335">
    <property type="entry name" value="S-adenosyl-L-methionine-dependent methyltransferases"/>
    <property type="match status" value="1"/>
</dbReference>
<keyword evidence="2 7" id="KW-0489">Methyltransferase</keyword>
<dbReference type="Proteomes" id="UP000186868">
    <property type="component" value="Unassembled WGS sequence"/>
</dbReference>
<evidence type="ECO:0000256" key="1">
    <source>
        <dbReference type="ARBA" id="ARBA00022555"/>
    </source>
</evidence>
<dbReference type="GO" id="GO:0000049">
    <property type="term" value="F:tRNA binding"/>
    <property type="evidence" value="ECO:0007669"/>
    <property type="project" value="UniProtKB-KW"/>
</dbReference>
<keyword evidence="1" id="KW-0820">tRNA-binding</keyword>
<gene>
    <name evidence="7" type="ORF">NIES593_02410</name>
</gene>
<dbReference type="EMBL" id="MRCB01000002">
    <property type="protein sequence ID" value="OKH25958.1"/>
    <property type="molecule type" value="Genomic_DNA"/>
</dbReference>
<evidence type="ECO:0000256" key="4">
    <source>
        <dbReference type="ARBA" id="ARBA00022691"/>
    </source>
</evidence>
<evidence type="ECO:0000313" key="8">
    <source>
        <dbReference type="Proteomes" id="UP000186868"/>
    </source>
</evidence>
<dbReference type="RefSeq" id="WP_073598074.1">
    <property type="nucleotide sequence ID" value="NZ_MRCB01000002.1"/>
</dbReference>
<dbReference type="InterPro" id="IPR042296">
    <property type="entry name" value="tRNA_met_Trm1_C"/>
</dbReference>
<sequence length="375" mass="42100">MSDSTPDSVSATFYTEGKAKFQVGNAFYRSASQVVRDLGVLAAAIYKSDRGILRVIDAMTGCGVRTLRYWLESGADWIWANDSNPEIRPVLENNLKDAIASGQCQITHTDANRIFFDCYNRRDYYDLVDVDCFGSAAPYLHTALWATKIGGLLYLTSTDGRTATGHQPENSLSIYGAYTRCHPASQEQVLRLLIGSAQQAAASIKLGIEPIFSLFTGQTYRVMLRLLAKPCLTPENYGFLGYCHQCGDYQVVSWRKLGKTCCQRDGSLLILSGPMWLGQLHHREQLRRMQSLAQRLEWSKRLELLATMEAETDFPPYFYTLTEIGRRGKLDLPKRSHLIQALQERGYRATITHINAQAIKTNADLMACISIARTL</sequence>
<dbReference type="OrthoDB" id="448459at2"/>
<dbReference type="Gene3D" id="3.30.56.70">
    <property type="entry name" value="N2,N2-dimethylguanosine tRNA methyltransferase, C-terminal domain"/>
    <property type="match status" value="1"/>
</dbReference>
<keyword evidence="5" id="KW-0819">tRNA processing</keyword>
<organism evidence="7 8">
    <name type="scientific">Hydrococcus rivularis NIES-593</name>
    <dbReference type="NCBI Taxonomy" id="1921803"/>
    <lineage>
        <taxon>Bacteria</taxon>
        <taxon>Bacillati</taxon>
        <taxon>Cyanobacteriota</taxon>
        <taxon>Cyanophyceae</taxon>
        <taxon>Pleurocapsales</taxon>
        <taxon>Hydrococcaceae</taxon>
        <taxon>Hydrococcus</taxon>
    </lineage>
</organism>
<dbReference type="GO" id="GO:0016423">
    <property type="term" value="F:tRNA (guanine) methyltransferase activity"/>
    <property type="evidence" value="ECO:0007669"/>
    <property type="project" value="InterPro"/>
</dbReference>
<dbReference type="InterPro" id="IPR029063">
    <property type="entry name" value="SAM-dependent_MTases_sf"/>
</dbReference>
<comment type="caution">
    <text evidence="7">The sequence shown here is derived from an EMBL/GenBank/DDBJ whole genome shotgun (WGS) entry which is preliminary data.</text>
</comment>
<name>A0A1U7HQY5_9CYAN</name>
<evidence type="ECO:0000256" key="6">
    <source>
        <dbReference type="ARBA" id="ARBA00022884"/>
    </source>
</evidence>
<dbReference type="Pfam" id="PF02005">
    <property type="entry name" value="TRM"/>
    <property type="match status" value="1"/>
</dbReference>
<keyword evidence="6" id="KW-0694">RNA-binding</keyword>
<keyword evidence="3 7" id="KW-0808">Transferase</keyword>
<proteinExistence type="predicted"/>
<evidence type="ECO:0000256" key="5">
    <source>
        <dbReference type="ARBA" id="ARBA00022694"/>
    </source>
</evidence>
<dbReference type="AlphaFoldDB" id="A0A1U7HQY5"/>
<dbReference type="InterPro" id="IPR002905">
    <property type="entry name" value="Trm1"/>
</dbReference>
<dbReference type="PANTHER" id="PTHR10631">
    <property type="entry name" value="N 2 ,N 2 -DIMETHYLGUANOSINE TRNA METHYLTRANSFERASE"/>
    <property type="match status" value="1"/>
</dbReference>
<accession>A0A1U7HQY5</accession>
<dbReference type="PANTHER" id="PTHR10631:SF9">
    <property type="entry name" value="TRNA (GUANINE(26)-N(2))-DIMETHYLTRANSFERASE"/>
    <property type="match status" value="1"/>
</dbReference>
<evidence type="ECO:0000256" key="2">
    <source>
        <dbReference type="ARBA" id="ARBA00022603"/>
    </source>
</evidence>
<keyword evidence="8" id="KW-1185">Reference proteome</keyword>
<evidence type="ECO:0000313" key="7">
    <source>
        <dbReference type="EMBL" id="OKH25958.1"/>
    </source>
</evidence>
<reference evidence="7 8" key="1">
    <citation type="submission" date="2016-11" db="EMBL/GenBank/DDBJ databases">
        <title>Draft Genome Sequences of Nine Cyanobacterial Strains from Diverse Habitats.</title>
        <authorList>
            <person name="Zhu T."/>
            <person name="Hou S."/>
            <person name="Lu X."/>
            <person name="Hess W.R."/>
        </authorList>
    </citation>
    <scope>NUCLEOTIDE SEQUENCE [LARGE SCALE GENOMIC DNA]</scope>
    <source>
        <strain evidence="7 8">NIES-593</strain>
    </source>
</reference>
<keyword evidence="4" id="KW-0949">S-adenosyl-L-methionine</keyword>
<dbReference type="GO" id="GO:0002940">
    <property type="term" value="P:tRNA N2-guanine methylation"/>
    <property type="evidence" value="ECO:0007669"/>
    <property type="project" value="TreeGrafter"/>
</dbReference>
<evidence type="ECO:0000256" key="3">
    <source>
        <dbReference type="ARBA" id="ARBA00022679"/>
    </source>
</evidence>
<dbReference type="PROSITE" id="PS51626">
    <property type="entry name" value="SAM_MT_TRM1"/>
    <property type="match status" value="1"/>
</dbReference>
<dbReference type="Gene3D" id="3.40.50.150">
    <property type="entry name" value="Vaccinia Virus protein VP39"/>
    <property type="match status" value="1"/>
</dbReference>
<dbReference type="STRING" id="1921803.NIES593_02410"/>